<protein>
    <recommendedName>
        <fullName evidence="4">GS catalytic domain-containing protein</fullName>
    </recommendedName>
</protein>
<dbReference type="SUPFAM" id="SSF55931">
    <property type="entry name" value="Glutamine synthetase/guanido kinase"/>
    <property type="match status" value="1"/>
</dbReference>
<dbReference type="SMART" id="SM01230">
    <property type="entry name" value="Gln-synt_C"/>
    <property type="match status" value="1"/>
</dbReference>
<evidence type="ECO:0000256" key="1">
    <source>
        <dbReference type="ARBA" id="ARBA00001946"/>
    </source>
</evidence>
<dbReference type="InterPro" id="IPR014746">
    <property type="entry name" value="Gln_synth/guanido_kin_cat_dom"/>
</dbReference>
<dbReference type="PANTHER" id="PTHR43785:SF14">
    <property type="entry name" value="GLUTAMINE SYNTHETASE"/>
    <property type="match status" value="1"/>
</dbReference>
<proteinExistence type="predicted"/>
<dbReference type="NCBIfam" id="TIGR03105">
    <property type="entry name" value="gln_synth_III"/>
    <property type="match status" value="1"/>
</dbReference>
<dbReference type="SUPFAM" id="SSF54368">
    <property type="entry name" value="Glutamine synthetase, N-terminal domain"/>
    <property type="match status" value="1"/>
</dbReference>
<feature type="domain" description="GS catalytic" evidence="4">
    <location>
        <begin position="102"/>
        <end position="373"/>
    </location>
</feature>
<evidence type="ECO:0000313" key="5">
    <source>
        <dbReference type="EMBL" id="SVB72665.1"/>
    </source>
</evidence>
<name>A0A382GD08_9ZZZZ</name>
<evidence type="ECO:0000259" key="4">
    <source>
        <dbReference type="PROSITE" id="PS51987"/>
    </source>
</evidence>
<dbReference type="PANTHER" id="PTHR43785">
    <property type="entry name" value="GAMMA-GLUTAMYLPUTRESCINE SYNTHETASE"/>
    <property type="match status" value="1"/>
</dbReference>
<evidence type="ECO:0000256" key="3">
    <source>
        <dbReference type="ARBA" id="ARBA00022842"/>
    </source>
</evidence>
<dbReference type="PROSITE" id="PS00181">
    <property type="entry name" value="GLNA_ATP"/>
    <property type="match status" value="1"/>
</dbReference>
<keyword evidence="2" id="KW-0436">Ligase</keyword>
<dbReference type="AlphaFoldDB" id="A0A382GD08"/>
<dbReference type="Gene3D" id="3.10.20.70">
    <property type="entry name" value="Glutamine synthetase, N-terminal domain"/>
    <property type="match status" value="1"/>
</dbReference>
<sequence>VNLSAVEKLIESKGLEYFLCSFVEMGGLPKAKLVPVTHLRDMASDGAGFAGFAAGNMGQAPHSPDMANMPDFDSTMVVPWRPNMAWVAGNITVEEKPYDYCPRTILQRQLDVAAAKGFSFHVGVEPEFILLRQTEDGTYATNDPLDVLDKPCYDLVTLGRNLDFMTTLIGYMQELGWGPYANDHEDANCQFEVNWEYSQALTTADRHTFFRWMVKSLAEEHGLLATFMPKPFDHLTGSGAHFHMSLWDEEGANNLFLENEDENGLSKAAYHFMGGVLEHARALGAVTAPLVNSYKRLVRGAPRSGATWAPVYVTYGGSNRTQMIRIPGPGRIENRCVDGAANPYLAMAAMLAAGLDGMERELDPGSRNDDNLY</sequence>
<dbReference type="GO" id="GO:0004356">
    <property type="term" value="F:glutamine synthetase activity"/>
    <property type="evidence" value="ECO:0007669"/>
    <property type="project" value="InterPro"/>
</dbReference>
<dbReference type="EMBL" id="UINC01054674">
    <property type="protein sequence ID" value="SVB72665.1"/>
    <property type="molecule type" value="Genomic_DNA"/>
</dbReference>
<organism evidence="5">
    <name type="scientific">marine metagenome</name>
    <dbReference type="NCBI Taxonomy" id="408172"/>
    <lineage>
        <taxon>unclassified sequences</taxon>
        <taxon>metagenomes</taxon>
        <taxon>ecological metagenomes</taxon>
    </lineage>
</organism>
<keyword evidence="3" id="KW-0460">Magnesium</keyword>
<dbReference type="PROSITE" id="PS51987">
    <property type="entry name" value="GS_CATALYTIC"/>
    <property type="match status" value="1"/>
</dbReference>
<feature type="non-terminal residue" evidence="5">
    <location>
        <position position="373"/>
    </location>
</feature>
<gene>
    <name evidence="5" type="ORF">METZ01_LOCUS225519</name>
</gene>
<evidence type="ECO:0000256" key="2">
    <source>
        <dbReference type="ARBA" id="ARBA00022598"/>
    </source>
</evidence>
<dbReference type="InterPro" id="IPR008146">
    <property type="entry name" value="Gln_synth_cat_dom"/>
</dbReference>
<comment type="cofactor">
    <cofactor evidence="1">
        <name>Mg(2+)</name>
        <dbReference type="ChEBI" id="CHEBI:18420"/>
    </cofactor>
</comment>
<dbReference type="Gene3D" id="3.30.590.10">
    <property type="entry name" value="Glutamine synthetase/guanido kinase, catalytic domain"/>
    <property type="match status" value="1"/>
</dbReference>
<dbReference type="Pfam" id="PF00120">
    <property type="entry name" value="Gln-synt_C"/>
    <property type="match status" value="1"/>
</dbReference>
<dbReference type="GO" id="GO:0006542">
    <property type="term" value="P:glutamine biosynthetic process"/>
    <property type="evidence" value="ECO:0007669"/>
    <property type="project" value="InterPro"/>
</dbReference>
<accession>A0A382GD08</accession>
<dbReference type="InterPro" id="IPR027303">
    <property type="entry name" value="Gln_synth_gly_rich_site"/>
</dbReference>
<feature type="non-terminal residue" evidence="5">
    <location>
        <position position="1"/>
    </location>
</feature>
<dbReference type="InterPro" id="IPR017536">
    <property type="entry name" value="Glutamine_synthetase_typeIII"/>
</dbReference>
<reference evidence="5" key="1">
    <citation type="submission" date="2018-05" db="EMBL/GenBank/DDBJ databases">
        <authorList>
            <person name="Lanie J.A."/>
            <person name="Ng W.-L."/>
            <person name="Kazmierczak K.M."/>
            <person name="Andrzejewski T.M."/>
            <person name="Davidsen T.M."/>
            <person name="Wayne K.J."/>
            <person name="Tettelin H."/>
            <person name="Glass J.I."/>
            <person name="Rusch D."/>
            <person name="Podicherti R."/>
            <person name="Tsui H.-C.T."/>
            <person name="Winkler M.E."/>
        </authorList>
    </citation>
    <scope>NUCLEOTIDE SEQUENCE</scope>
</reference>
<dbReference type="InterPro" id="IPR036651">
    <property type="entry name" value="Gln_synt_N_sf"/>
</dbReference>